<organism evidence="4 5">
    <name type="scientific">Allacma fusca</name>
    <dbReference type="NCBI Taxonomy" id="39272"/>
    <lineage>
        <taxon>Eukaryota</taxon>
        <taxon>Metazoa</taxon>
        <taxon>Ecdysozoa</taxon>
        <taxon>Arthropoda</taxon>
        <taxon>Hexapoda</taxon>
        <taxon>Collembola</taxon>
        <taxon>Symphypleona</taxon>
        <taxon>Sminthuridae</taxon>
        <taxon>Allacma</taxon>
    </lineage>
</organism>
<feature type="region of interest" description="Disordered" evidence="1">
    <location>
        <begin position="95"/>
        <end position="180"/>
    </location>
</feature>
<gene>
    <name evidence="4" type="ORF">AFUS01_LOCUS23526</name>
</gene>
<dbReference type="Pfam" id="PF07727">
    <property type="entry name" value="RVT_2"/>
    <property type="match status" value="1"/>
</dbReference>
<evidence type="ECO:0000256" key="1">
    <source>
        <dbReference type="SAM" id="MobiDB-lite"/>
    </source>
</evidence>
<evidence type="ECO:0000313" key="4">
    <source>
        <dbReference type="EMBL" id="CAG7784865.1"/>
    </source>
</evidence>
<name>A0A8J2KD04_9HEXA</name>
<sequence>EKTAFEAIFGRKPSLEIVKIFGSTAYAEVPKEKRKVWDRKGERLVLVGYDGFMRKYRLYNEATGKITTERNITFHEYIQENDAVMSLTPIDEVEENYHPGKDENPDAESTDQNPDVSDNDPNSDEDSAHADKDKQETPRNSSADTEVLTDDESTPLGPQSILTDDESTPLAGTPSTSGATWRKYKLVSKRRKTTIPVPGDHSPRCLRDRGTLKKPDYYAAKLANIEEHSDLVDEVSSEPSTYEEAIGSKDSKHWIHAMNDEMDSHDTNGTWDLMVYPKDKRIRVLDNRWIYKVKYNPDGTVSTYKARLVIRGYRQIKGIDYNETFASTVRYESIRLLLNIAASQRLAIQQFDVKTAFLHGDLDEDIYMEQPKGYEVGGNVICKLKKWTETSTAVLESNVCQFFVSIQLATINQ</sequence>
<dbReference type="Proteomes" id="UP000708208">
    <property type="component" value="Unassembled WGS sequence"/>
</dbReference>
<dbReference type="EMBL" id="CAJVCH010284730">
    <property type="protein sequence ID" value="CAG7784865.1"/>
    <property type="molecule type" value="Genomic_DNA"/>
</dbReference>
<evidence type="ECO:0000259" key="3">
    <source>
        <dbReference type="Pfam" id="PF25597"/>
    </source>
</evidence>
<accession>A0A8J2KD04</accession>
<protein>
    <recommendedName>
        <fullName evidence="6">Reverse transcriptase Ty1/copia-type domain-containing protein</fullName>
    </recommendedName>
</protein>
<dbReference type="Pfam" id="PF25597">
    <property type="entry name" value="SH3_retrovirus"/>
    <property type="match status" value="1"/>
</dbReference>
<feature type="compositionally biased region" description="Basic and acidic residues" evidence="1">
    <location>
        <begin position="126"/>
        <end position="137"/>
    </location>
</feature>
<evidence type="ECO:0000259" key="2">
    <source>
        <dbReference type="Pfam" id="PF07727"/>
    </source>
</evidence>
<keyword evidence="5" id="KW-1185">Reference proteome</keyword>
<dbReference type="InterPro" id="IPR013103">
    <property type="entry name" value="RVT_2"/>
</dbReference>
<dbReference type="InterPro" id="IPR057670">
    <property type="entry name" value="SH3_retrovirus"/>
</dbReference>
<feature type="non-terminal residue" evidence="4">
    <location>
        <position position="1"/>
    </location>
</feature>
<evidence type="ECO:0000313" key="5">
    <source>
        <dbReference type="Proteomes" id="UP000708208"/>
    </source>
</evidence>
<feature type="domain" description="Reverse transcriptase Ty1/copia-type" evidence="2">
    <location>
        <begin position="268"/>
        <end position="386"/>
    </location>
</feature>
<feature type="domain" description="Retroviral polymerase SH3-like" evidence="3">
    <location>
        <begin position="23"/>
        <end position="77"/>
    </location>
</feature>
<dbReference type="OrthoDB" id="6780107at2759"/>
<dbReference type="AlphaFoldDB" id="A0A8J2KD04"/>
<evidence type="ECO:0008006" key="6">
    <source>
        <dbReference type="Google" id="ProtNLM"/>
    </source>
</evidence>
<reference evidence="4" key="1">
    <citation type="submission" date="2021-06" db="EMBL/GenBank/DDBJ databases">
        <authorList>
            <person name="Hodson N. C."/>
            <person name="Mongue J. A."/>
            <person name="Jaron S. K."/>
        </authorList>
    </citation>
    <scope>NUCLEOTIDE SEQUENCE</scope>
</reference>
<proteinExistence type="predicted"/>
<comment type="caution">
    <text evidence="4">The sequence shown here is derived from an EMBL/GenBank/DDBJ whole genome shotgun (WGS) entry which is preliminary data.</text>
</comment>
<feature type="compositionally biased region" description="Basic and acidic residues" evidence="1">
    <location>
        <begin position="95"/>
        <end position="104"/>
    </location>
</feature>